<dbReference type="NCBIfam" id="TIGR01575">
    <property type="entry name" value="rimI"/>
    <property type="match status" value="1"/>
</dbReference>
<dbReference type="EC" id="2.3.1.267" evidence="6"/>
<keyword evidence="3 6" id="KW-0808">Transferase</keyword>
<keyword evidence="2" id="KW-0963">Cytoplasm</keyword>
<reference evidence="6 7" key="1">
    <citation type="submission" date="2023-07" db="EMBL/GenBank/DDBJ databases">
        <title>Genomic Encyclopedia of Type Strains, Phase IV (KMG-IV): sequencing the most valuable type-strain genomes for metagenomic binning, comparative biology and taxonomic classification.</title>
        <authorList>
            <person name="Goeker M."/>
        </authorList>
    </citation>
    <scope>NUCLEOTIDE SEQUENCE [LARGE SCALE GENOMIC DNA]</scope>
    <source>
        <strain evidence="6 7">DSM 19092</strain>
    </source>
</reference>
<evidence type="ECO:0000256" key="3">
    <source>
        <dbReference type="ARBA" id="ARBA00022679"/>
    </source>
</evidence>
<protein>
    <submittedName>
        <fullName evidence="6">Ribosomal-protein-alanine N-acetyltransferase</fullName>
        <ecNumber evidence="6">2.3.1.267</ecNumber>
    </submittedName>
</protein>
<dbReference type="Proteomes" id="UP001225646">
    <property type="component" value="Unassembled WGS sequence"/>
</dbReference>
<dbReference type="InterPro" id="IPR050680">
    <property type="entry name" value="YpeA/RimI_acetyltransf"/>
</dbReference>
<comment type="similarity">
    <text evidence="1">Belongs to the acetyltransferase family. RimI subfamily.</text>
</comment>
<feature type="domain" description="N-acetyltransferase" evidence="5">
    <location>
        <begin position="15"/>
        <end position="159"/>
    </location>
</feature>
<dbReference type="InterPro" id="IPR006464">
    <property type="entry name" value="AcTrfase_RimI/Ard1"/>
</dbReference>
<dbReference type="SUPFAM" id="SSF55729">
    <property type="entry name" value="Acyl-CoA N-acyltransferases (Nat)"/>
    <property type="match status" value="1"/>
</dbReference>
<sequence>MVRTTENVTMNNEQLRIRKMTIDDIDDVYKIELQSFRKPWPKHSFFQELTQNKFATYFVIEYKDNIAGYCGLWVVMDDAQITNIAILPDYRGQKLGEKLLIYVKDYAKELGAAQLTLEVRVSNYIAQNLYKKLGFEVIGLRKNYYTDNQEDALLMWVKL</sequence>
<gene>
    <name evidence="6" type="ORF">J2S06_002768</name>
</gene>
<dbReference type="PANTHER" id="PTHR43420">
    <property type="entry name" value="ACETYLTRANSFERASE"/>
    <property type="match status" value="1"/>
</dbReference>
<evidence type="ECO:0000256" key="4">
    <source>
        <dbReference type="ARBA" id="ARBA00023315"/>
    </source>
</evidence>
<comment type="caution">
    <text evidence="6">The sequence shown here is derived from an EMBL/GenBank/DDBJ whole genome shotgun (WGS) entry which is preliminary data.</text>
</comment>
<dbReference type="RefSeq" id="WP_419152657.1">
    <property type="nucleotide sequence ID" value="NZ_JAUSTR010000020.1"/>
</dbReference>
<dbReference type="CDD" id="cd04301">
    <property type="entry name" value="NAT_SF"/>
    <property type="match status" value="1"/>
</dbReference>
<dbReference type="GO" id="GO:0008999">
    <property type="term" value="F:protein-N-terminal-alanine acetyltransferase activity"/>
    <property type="evidence" value="ECO:0007669"/>
    <property type="project" value="UniProtKB-EC"/>
</dbReference>
<dbReference type="PROSITE" id="PS51186">
    <property type="entry name" value="GNAT"/>
    <property type="match status" value="1"/>
</dbReference>
<name>A0ABT9VRP4_9BACI</name>
<dbReference type="PANTHER" id="PTHR43420:SF44">
    <property type="entry name" value="ACETYLTRANSFERASE YPEA"/>
    <property type="match status" value="1"/>
</dbReference>
<proteinExistence type="inferred from homology"/>
<dbReference type="InterPro" id="IPR016181">
    <property type="entry name" value="Acyl_CoA_acyltransferase"/>
</dbReference>
<dbReference type="InterPro" id="IPR000182">
    <property type="entry name" value="GNAT_dom"/>
</dbReference>
<evidence type="ECO:0000259" key="5">
    <source>
        <dbReference type="PROSITE" id="PS51186"/>
    </source>
</evidence>
<keyword evidence="4 6" id="KW-0012">Acyltransferase</keyword>
<keyword evidence="7" id="KW-1185">Reference proteome</keyword>
<dbReference type="Gene3D" id="3.40.630.30">
    <property type="match status" value="1"/>
</dbReference>
<dbReference type="EMBL" id="JAUSTR010000020">
    <property type="protein sequence ID" value="MDQ0163662.1"/>
    <property type="molecule type" value="Genomic_DNA"/>
</dbReference>
<evidence type="ECO:0000313" key="6">
    <source>
        <dbReference type="EMBL" id="MDQ0163662.1"/>
    </source>
</evidence>
<accession>A0ABT9VRP4</accession>
<evidence type="ECO:0000256" key="2">
    <source>
        <dbReference type="ARBA" id="ARBA00022490"/>
    </source>
</evidence>
<evidence type="ECO:0000313" key="7">
    <source>
        <dbReference type="Proteomes" id="UP001225646"/>
    </source>
</evidence>
<dbReference type="Pfam" id="PF00583">
    <property type="entry name" value="Acetyltransf_1"/>
    <property type="match status" value="1"/>
</dbReference>
<evidence type="ECO:0000256" key="1">
    <source>
        <dbReference type="ARBA" id="ARBA00005395"/>
    </source>
</evidence>
<organism evidence="6 7">
    <name type="scientific">Aeribacillus alveayuensis</name>
    <dbReference type="NCBI Taxonomy" id="279215"/>
    <lineage>
        <taxon>Bacteria</taxon>
        <taxon>Bacillati</taxon>
        <taxon>Bacillota</taxon>
        <taxon>Bacilli</taxon>
        <taxon>Bacillales</taxon>
        <taxon>Bacillaceae</taxon>
        <taxon>Aeribacillus</taxon>
    </lineage>
</organism>